<keyword evidence="2" id="KW-1185">Reference proteome</keyword>
<dbReference type="EMBL" id="LN890943">
    <property type="protein sequence ID" value="CUS15872.1"/>
    <property type="molecule type" value="Genomic_DNA"/>
</dbReference>
<reference evidence="1" key="1">
    <citation type="submission" date="2015-10" db="EMBL/GenBank/DDBJ databases">
        <authorList>
            <person name="Regsiter A."/>
            <person name="william w."/>
        </authorList>
    </citation>
    <scope>NUCLEOTIDE SEQUENCE</scope>
    <source>
        <strain evidence="1">Montdore</strain>
    </source>
</reference>
<organism evidence="1 2">
    <name type="scientific">Tuber aestivum</name>
    <name type="common">summer truffle</name>
    <dbReference type="NCBI Taxonomy" id="59557"/>
    <lineage>
        <taxon>Eukaryota</taxon>
        <taxon>Fungi</taxon>
        <taxon>Dikarya</taxon>
        <taxon>Ascomycota</taxon>
        <taxon>Pezizomycotina</taxon>
        <taxon>Pezizomycetes</taxon>
        <taxon>Pezizales</taxon>
        <taxon>Tuberaceae</taxon>
        <taxon>Tuber</taxon>
    </lineage>
</organism>
<accession>A0A292Q7T0</accession>
<protein>
    <submittedName>
        <fullName evidence="1">Uncharacterized protein</fullName>
    </submittedName>
</protein>
<name>A0A292Q7T0_9PEZI</name>
<gene>
    <name evidence="1" type="ORF">GSTUAT00000149001</name>
</gene>
<dbReference type="AlphaFoldDB" id="A0A292Q7T0"/>
<dbReference type="Proteomes" id="UP001412239">
    <property type="component" value="Unassembled WGS sequence"/>
</dbReference>
<evidence type="ECO:0000313" key="2">
    <source>
        <dbReference type="Proteomes" id="UP001412239"/>
    </source>
</evidence>
<evidence type="ECO:0000313" key="1">
    <source>
        <dbReference type="EMBL" id="CUS15872.1"/>
    </source>
</evidence>
<proteinExistence type="predicted"/>
<sequence>MGAPYYIRIKEHDYTGPKFPSRGQLQQLRSTNTYLYSNNRLAESNADFEHQAPRSAVTLLSGRFFPPKSFHIARGDWSAAGEEESYGWQDLRFEVCNGKCILEYVCETIRPNINTRDSWLRALAGASNIIECGDAQALQAAGDPAIFWALIALTIERGELPSRLVEVVNEKNWRTPPALEEGHAGRIVIVEIYCDPATPISGDYEFPDP</sequence>